<dbReference type="Proteomes" id="UP000295169">
    <property type="component" value="Unassembled WGS sequence"/>
</dbReference>
<proteinExistence type="predicted"/>
<evidence type="ECO:0000313" key="3">
    <source>
        <dbReference type="Proteomes" id="UP000295169"/>
    </source>
</evidence>
<keyword evidence="1" id="KW-0175">Coiled coil</keyword>
<evidence type="ECO:0008006" key="4">
    <source>
        <dbReference type="Google" id="ProtNLM"/>
    </source>
</evidence>
<evidence type="ECO:0000313" key="2">
    <source>
        <dbReference type="EMBL" id="TCL31610.1"/>
    </source>
</evidence>
<feature type="coiled-coil region" evidence="1">
    <location>
        <begin position="19"/>
        <end position="46"/>
    </location>
</feature>
<feature type="non-terminal residue" evidence="2">
    <location>
        <position position="46"/>
    </location>
</feature>
<sequence length="46" mass="5171">MTSVPDTLPDDPAALRQLLLSLSEQLAAQEGLLRQLREENALLRQR</sequence>
<dbReference type="EMBL" id="SMMU01000011">
    <property type="protein sequence ID" value="TCL31610.1"/>
    <property type="molecule type" value="Genomic_DNA"/>
</dbReference>
<protein>
    <recommendedName>
        <fullName evidence="4">IS66 family transposase</fullName>
    </recommendedName>
</protein>
<reference evidence="2 3" key="1">
    <citation type="submission" date="2019-03" db="EMBL/GenBank/DDBJ databases">
        <title>Genomic Encyclopedia of Type Strains, Phase IV (KMG-IV): sequencing the most valuable type-strain genomes for metagenomic binning, comparative biology and taxonomic classification.</title>
        <authorList>
            <person name="Goeker M."/>
        </authorList>
    </citation>
    <scope>NUCLEOTIDE SEQUENCE [LARGE SCALE GENOMIC DNA]</scope>
    <source>
        <strain evidence="2 3">DSM 2286</strain>
    </source>
</reference>
<evidence type="ECO:0000256" key="1">
    <source>
        <dbReference type="SAM" id="Coils"/>
    </source>
</evidence>
<gene>
    <name evidence="2" type="ORF">EV691_1111</name>
</gene>
<dbReference type="AlphaFoldDB" id="A0A4R1PMT2"/>
<organism evidence="2 3">
    <name type="scientific">Azotobacter chroococcum</name>
    <dbReference type="NCBI Taxonomy" id="353"/>
    <lineage>
        <taxon>Bacteria</taxon>
        <taxon>Pseudomonadati</taxon>
        <taxon>Pseudomonadota</taxon>
        <taxon>Gammaproteobacteria</taxon>
        <taxon>Pseudomonadales</taxon>
        <taxon>Pseudomonadaceae</taxon>
        <taxon>Azotobacter</taxon>
    </lineage>
</organism>
<comment type="caution">
    <text evidence="2">The sequence shown here is derived from an EMBL/GenBank/DDBJ whole genome shotgun (WGS) entry which is preliminary data.</text>
</comment>
<accession>A0A4R1PMT2</accession>
<name>A0A4R1PMT2_9GAMM</name>